<dbReference type="GO" id="GO:0004301">
    <property type="term" value="F:epoxide hydrolase activity"/>
    <property type="evidence" value="ECO:0007669"/>
    <property type="project" value="TreeGrafter"/>
</dbReference>
<comment type="caution">
    <text evidence="5">The sequence shown here is derived from an EMBL/GenBank/DDBJ whole genome shotgun (WGS) entry which is preliminary data.</text>
</comment>
<comment type="similarity">
    <text evidence="1">Belongs to the peptidase S33 family.</text>
</comment>
<protein>
    <submittedName>
        <fullName evidence="5">Alpha/Beta hydrolase protein</fullName>
    </submittedName>
</protein>
<feature type="compositionally biased region" description="Low complexity" evidence="3">
    <location>
        <begin position="563"/>
        <end position="575"/>
    </location>
</feature>
<dbReference type="Gene3D" id="3.40.50.1820">
    <property type="entry name" value="alpha/beta hydrolase"/>
    <property type="match status" value="1"/>
</dbReference>
<keyword evidence="2 5" id="KW-0378">Hydrolase</keyword>
<reference evidence="5" key="1">
    <citation type="journal article" date="2023" name="Mol. Phylogenet. Evol.">
        <title>Genome-scale phylogeny and comparative genomics of the fungal order Sordariales.</title>
        <authorList>
            <person name="Hensen N."/>
            <person name="Bonometti L."/>
            <person name="Westerberg I."/>
            <person name="Brannstrom I.O."/>
            <person name="Guillou S."/>
            <person name="Cros-Aarteil S."/>
            <person name="Calhoun S."/>
            <person name="Haridas S."/>
            <person name="Kuo A."/>
            <person name="Mondo S."/>
            <person name="Pangilinan J."/>
            <person name="Riley R."/>
            <person name="LaButti K."/>
            <person name="Andreopoulos B."/>
            <person name="Lipzen A."/>
            <person name="Chen C."/>
            <person name="Yan M."/>
            <person name="Daum C."/>
            <person name="Ng V."/>
            <person name="Clum A."/>
            <person name="Steindorff A."/>
            <person name="Ohm R.A."/>
            <person name="Martin F."/>
            <person name="Silar P."/>
            <person name="Natvig D.O."/>
            <person name="Lalanne C."/>
            <person name="Gautier V."/>
            <person name="Ament-Velasquez S.L."/>
            <person name="Kruys A."/>
            <person name="Hutchinson M.I."/>
            <person name="Powell A.J."/>
            <person name="Barry K."/>
            <person name="Miller A.N."/>
            <person name="Grigoriev I.V."/>
            <person name="Debuchy R."/>
            <person name="Gladieux P."/>
            <person name="Hiltunen Thoren M."/>
            <person name="Johannesson H."/>
        </authorList>
    </citation>
    <scope>NUCLEOTIDE SEQUENCE</scope>
    <source>
        <strain evidence="5">CBS 118394</strain>
    </source>
</reference>
<evidence type="ECO:0000313" key="6">
    <source>
        <dbReference type="Proteomes" id="UP001283341"/>
    </source>
</evidence>
<accession>A0AAE0II71</accession>
<name>A0AAE0II71_9PEZI</name>
<dbReference type="PANTHER" id="PTHR21661:SF71">
    <property type="entry name" value="EPOXIDE HYDROLASE N-TERMINAL DOMAIN-CONTAINING PROTEIN"/>
    <property type="match status" value="1"/>
</dbReference>
<feature type="compositionally biased region" description="Gly residues" evidence="3">
    <location>
        <begin position="576"/>
        <end position="586"/>
    </location>
</feature>
<feature type="compositionally biased region" description="Polar residues" evidence="3">
    <location>
        <begin position="618"/>
        <end position="627"/>
    </location>
</feature>
<dbReference type="InterPro" id="IPR029058">
    <property type="entry name" value="AB_hydrolase_fold"/>
</dbReference>
<feature type="region of interest" description="Disordered" evidence="3">
    <location>
        <begin position="1"/>
        <end position="25"/>
    </location>
</feature>
<dbReference type="InterPro" id="IPR010497">
    <property type="entry name" value="Epoxide_hydro_N"/>
</dbReference>
<dbReference type="Proteomes" id="UP001283341">
    <property type="component" value="Unassembled WGS sequence"/>
</dbReference>
<evidence type="ECO:0000256" key="2">
    <source>
        <dbReference type="ARBA" id="ARBA00022801"/>
    </source>
</evidence>
<proteinExistence type="inferred from homology"/>
<reference evidence="5" key="2">
    <citation type="submission" date="2023-06" db="EMBL/GenBank/DDBJ databases">
        <authorList>
            <consortium name="Lawrence Berkeley National Laboratory"/>
            <person name="Haridas S."/>
            <person name="Hensen N."/>
            <person name="Bonometti L."/>
            <person name="Westerberg I."/>
            <person name="Brannstrom I.O."/>
            <person name="Guillou S."/>
            <person name="Cros-Aarteil S."/>
            <person name="Calhoun S."/>
            <person name="Kuo A."/>
            <person name="Mondo S."/>
            <person name="Pangilinan J."/>
            <person name="Riley R."/>
            <person name="Labutti K."/>
            <person name="Andreopoulos B."/>
            <person name="Lipzen A."/>
            <person name="Chen C."/>
            <person name="Yanf M."/>
            <person name="Daum C."/>
            <person name="Ng V."/>
            <person name="Clum A."/>
            <person name="Steindorff A."/>
            <person name="Ohm R."/>
            <person name="Martin F."/>
            <person name="Silar P."/>
            <person name="Natvig D."/>
            <person name="Lalanne C."/>
            <person name="Gautier V."/>
            <person name="Ament-Velasquez S.L."/>
            <person name="Kruys A."/>
            <person name="Hutchinson M.I."/>
            <person name="Powell A.J."/>
            <person name="Barry K."/>
            <person name="Miller A.N."/>
            <person name="Grigoriev I.V."/>
            <person name="Debuchy R."/>
            <person name="Gladieux P."/>
            <person name="Thoren M.H."/>
            <person name="Johannesson H."/>
        </authorList>
    </citation>
    <scope>NUCLEOTIDE SEQUENCE</scope>
    <source>
        <strain evidence="5">CBS 118394</strain>
    </source>
</reference>
<dbReference type="Pfam" id="PF06441">
    <property type="entry name" value="EHN"/>
    <property type="match status" value="1"/>
</dbReference>
<dbReference type="AlphaFoldDB" id="A0AAE0II71"/>
<dbReference type="EMBL" id="JAUEDM010000002">
    <property type="protein sequence ID" value="KAK3325403.1"/>
    <property type="molecule type" value="Genomic_DNA"/>
</dbReference>
<keyword evidence="6" id="KW-1185">Reference proteome</keyword>
<evidence type="ECO:0000313" key="5">
    <source>
        <dbReference type="EMBL" id="KAK3325403.1"/>
    </source>
</evidence>
<feature type="compositionally biased region" description="Low complexity" evidence="3">
    <location>
        <begin position="732"/>
        <end position="760"/>
    </location>
</feature>
<evidence type="ECO:0000259" key="4">
    <source>
        <dbReference type="Pfam" id="PF06441"/>
    </source>
</evidence>
<feature type="compositionally biased region" description="Basic and acidic residues" evidence="3">
    <location>
        <begin position="685"/>
        <end position="706"/>
    </location>
</feature>
<dbReference type="SUPFAM" id="SSF53474">
    <property type="entry name" value="alpha/beta-Hydrolases"/>
    <property type="match status" value="1"/>
</dbReference>
<dbReference type="GO" id="GO:0097176">
    <property type="term" value="P:epoxide metabolic process"/>
    <property type="evidence" value="ECO:0007669"/>
    <property type="project" value="TreeGrafter"/>
</dbReference>
<sequence length="760" mass="79530">MADAPAAGAAAGATTTTTTKDAGTTAPVVGASGGGGDALTAAVTKGVEVRPYKIHVPNKYLDQIKKKLELTRLPHEGSEPKSEDWWEPKPLVEPLIDFWLDKFNWRDQESALNSALPQFRTAITLPPLEAPIRIHFIHIRSAHLHAVPLLVIPPFPFTNLSLGHLVRPFTDPEDPAADQPFHVVIPSLPGLGFSDALPNNLAPVPAAAEVLNSLMARLSYPHYLASGTGPGHVSPAQIDWKLINRLATYYPTSCVGSHFISPLLEAPKINEAPWEWAKWNVANFFRAGILGYSDDDFEALDRVRRPLWEPKPSSTDSSSRKLIAAGNEQLDLREPNTLAYALCDSPAGILAFVLKSLRTLGPTEEATFSQEQIITLTNLAWLPGPEYAMRFWAHCATHAEVVEEKPKHAAPAKAKKDGSTGGGEVMKPSVAITVFMGGKGEATEDDVEAAAAAGPADTMPGDVMLTSIIGTHSHHGVPLSGGGGDGVAADDIGTTTAAAAVALTRKDRYVCPAWGNAHYNVVHTQRVGGRAGGLLAFERPGVIIDGVRGLVKAVLSAADSPLKKTAPTSTTTPATGSGGGGAGGGEVVPLEGVTVVPTTTAAPPPPQNSPATQNQPATTKSATTCTSPGADPLDPPARPKAPSQPVSSGRTVAFVTTPPENGTADGSGVNKTKVVDDDDDDDDQSTLKDHKETIGGLDKGKGRESDLLSPPQPVRDHSFGDGESPDTLVEKGSPSPGPSHHSGADSSSPSPMKMPNSSGR</sequence>
<feature type="domain" description="Epoxide hydrolase N-terminal" evidence="4">
    <location>
        <begin position="49"/>
        <end position="160"/>
    </location>
</feature>
<dbReference type="PANTHER" id="PTHR21661">
    <property type="entry name" value="EPOXIDE HYDROLASE 1-RELATED"/>
    <property type="match status" value="1"/>
</dbReference>
<gene>
    <name evidence="5" type="ORF">B0H66DRAFT_615917</name>
</gene>
<evidence type="ECO:0000256" key="3">
    <source>
        <dbReference type="SAM" id="MobiDB-lite"/>
    </source>
</evidence>
<feature type="region of interest" description="Disordered" evidence="3">
    <location>
        <begin position="560"/>
        <end position="760"/>
    </location>
</feature>
<evidence type="ECO:0000256" key="1">
    <source>
        <dbReference type="ARBA" id="ARBA00010088"/>
    </source>
</evidence>
<feature type="compositionally biased region" description="Low complexity" evidence="3">
    <location>
        <begin position="587"/>
        <end position="601"/>
    </location>
</feature>
<organism evidence="5 6">
    <name type="scientific">Apodospora peruviana</name>
    <dbReference type="NCBI Taxonomy" id="516989"/>
    <lineage>
        <taxon>Eukaryota</taxon>
        <taxon>Fungi</taxon>
        <taxon>Dikarya</taxon>
        <taxon>Ascomycota</taxon>
        <taxon>Pezizomycotina</taxon>
        <taxon>Sordariomycetes</taxon>
        <taxon>Sordariomycetidae</taxon>
        <taxon>Sordariales</taxon>
        <taxon>Lasiosphaeriaceae</taxon>
        <taxon>Apodospora</taxon>
    </lineage>
</organism>